<gene>
    <name evidence="30" type="primary">metH</name>
    <name evidence="30" type="ordered locus">STHERM_c02150</name>
</gene>
<evidence type="ECO:0000256" key="9">
    <source>
        <dbReference type="ARBA" id="ARBA00022605"/>
    </source>
</evidence>
<dbReference type="NCBIfam" id="TIGR02082">
    <property type="entry name" value="metH"/>
    <property type="match status" value="1"/>
</dbReference>
<evidence type="ECO:0000256" key="4">
    <source>
        <dbReference type="ARBA" id="ARBA00005178"/>
    </source>
</evidence>
<evidence type="ECO:0000313" key="31">
    <source>
        <dbReference type="Proteomes" id="UP000001296"/>
    </source>
</evidence>
<evidence type="ECO:0000256" key="23">
    <source>
        <dbReference type="PIRSR" id="PIRSR000381-2"/>
    </source>
</evidence>
<evidence type="ECO:0000256" key="16">
    <source>
        <dbReference type="ARBA" id="ARBA00023167"/>
    </source>
</evidence>
<sequence length="1213" mass="133592">MTHPIEELLKERILILDGAMGTMIQRYHLSEADYRGTLFERGPTVDGREVALKGNHDLLVLTRPHVIEEIHRAYLEAGADIIETNTFNATRVSQREYGTEDLVERINREAARLARRVADEYSARTPHRPRFVAGVVGPTSKTLSLSPRADDPAFRELSFGELEEDYFGAVRALVEGGADLILIETVFDTLNAKAALAAVARFRRESGRAVPVMLSATISDAAGRLLSGQTPRAFLHSVLHGRPLSVGFNCAFGPEMMRPHLKAIQDAPCAVSVHPNAGLPNALGEYDQGPDQMAATLALYAREGLLNIAGGCCGTTPDHIRAIAGTLEGIAPRPIPSPRPVAVFTGLEVLDQEVAGFILVGERTNVAGSARFRRLLREERWEEALEVARAQISAGAHMIDVNVDDPLLDPPRLMRHFLSLAASEPTVARVPVMIDSSDWEVLRAGLECLQGKGVVNSLSLKDGEAIFLERARVVREMGASVLVMCFDEEGQAETFERKIAVAQRAYRLLVEEVGIPPWDIVIDPNIFAIGTGMEEHARYGVDYLEAVRWIKEHLPHARTSGGISNVSFAFRGHEGLRDAIHAVFLHHARAAGLDMAIVNPQRMMAYEEVPEEVRALIEDLIFARRRDATERLLEAAQGLSSAGPRGRGEDRAWRELPVEERLAYALKEGIQGYLGEDLEEAHRKAGSALGVIEGPLLTGMEEVGRLFGEGRLFLPQVVRAARVMREAVAILEPRLKAEQGGVGKARGVVVLATVKGDVHDIGKNIVKVVLECNGYRVVDLGVMVPPERVVEAARQGADAVGLSGLITPSLERMRETAEALDRAGLAVPLLIGGAATSRLHTALRIAPAYRGPVIHVRDASEAVQVMGRLLSEGREEFVREVRAEQARLREQGVKGRGGVLGLGEARRRRLRPGPASPVEPRVRGPQVVRMGVAEVRPYLDWRMFYKGWGLPARTPERMREAERAEAVRLREEAEGVLARMEGRVRIEGVVGFFPARDVGEDCIGVLGWGGEGVIRRLPMLRQQAVKEGEPTRSLVDFLPHEGHDYLGLFVITAGKDIEHFLAEEGPGEPYRELMVRLLADRLAEAASEYLHMLVRTTLWGYAPEEHLSPEEVLAGTYRGIRPAPGHAACPDHSLKQDIFELLGAEERLGIRLTESFMMVPPSSVAGFYFSHPESRYFAVGRITEEQLRDYARRRERPVDEVRGWLDHIVVADS</sequence>
<keyword evidence="10 21" id="KW-0846">Cobalamin</keyword>
<dbReference type="SUPFAM" id="SSF47644">
    <property type="entry name" value="Methionine synthase domain"/>
    <property type="match status" value="1"/>
</dbReference>
<accession>E0RNR6</accession>
<reference key="1">
    <citation type="submission" date="2009-08" db="EMBL/GenBank/DDBJ databases">
        <title>The genome sequence of Spirochaeta thermophila DSM6192.</title>
        <authorList>
            <person name="Angelov A."/>
            <person name="Mientus M."/>
            <person name="Wittenberg S."/>
            <person name="Lehmann R."/>
            <person name="Liesegang H."/>
            <person name="Daniel R."/>
            <person name="Liebl W."/>
        </authorList>
    </citation>
    <scope>NUCLEOTIDE SEQUENCE</scope>
    <source>
        <strain>DSM 6192</strain>
    </source>
</reference>
<keyword evidence="17 21" id="KW-0170">Cobalt</keyword>
<evidence type="ECO:0000313" key="30">
    <source>
        <dbReference type="EMBL" id="ADN01189.1"/>
    </source>
</evidence>
<evidence type="ECO:0000256" key="2">
    <source>
        <dbReference type="ARBA" id="ARBA00001947"/>
    </source>
</evidence>
<dbReference type="FunFam" id="3.20.20.20:FF:000002">
    <property type="entry name" value="Methionine synthase"/>
    <property type="match status" value="1"/>
</dbReference>
<dbReference type="EC" id="2.1.1.13" evidence="6 20"/>
<evidence type="ECO:0000259" key="27">
    <source>
        <dbReference type="PROSITE" id="PS50974"/>
    </source>
</evidence>
<dbReference type="SUPFAM" id="SSF51717">
    <property type="entry name" value="Dihydropteroate synthetase-like"/>
    <property type="match status" value="1"/>
</dbReference>
<dbReference type="FunFam" id="1.10.1240.10:FF:000001">
    <property type="entry name" value="Methionine synthase"/>
    <property type="match status" value="1"/>
</dbReference>
<keyword evidence="16 21" id="KW-0486">Methionine biosynthesis</keyword>
<evidence type="ECO:0000256" key="21">
    <source>
        <dbReference type="PIRNR" id="PIRNR000381"/>
    </source>
</evidence>
<evidence type="ECO:0000256" key="5">
    <source>
        <dbReference type="ARBA" id="ARBA00010398"/>
    </source>
</evidence>
<dbReference type="PROSITE" id="PS50970">
    <property type="entry name" value="HCY"/>
    <property type="match status" value="1"/>
</dbReference>
<dbReference type="InterPro" id="IPR003759">
    <property type="entry name" value="Cbl-bd_cap"/>
</dbReference>
<evidence type="ECO:0000256" key="18">
    <source>
        <dbReference type="ARBA" id="ARBA00025552"/>
    </source>
</evidence>
<comment type="domain">
    <text evidence="21">Modular enzyme with four functionally distinct domains. The isolated Hcy-binding domain catalyzes methyl transfer from free methylcobalamin to homocysteine. The Hcy-binding domain in association with the pterin-binding domain catalyzes the methylation of cob(I)alamin by methyltetrahydrofolate and the methylation of homocysteine. The B12-binding domain binds the cofactor. The AdoMet activation domain binds S-adenosyl-L-methionine. Under aerobic conditions cob(I)alamin can be converted to inactive cob(II)alamin. Reductive methylation by S-adenosyl-L-methionine and flavodoxin regenerates methylcobalamin.</text>
</comment>
<dbReference type="Pfam" id="PF02965">
    <property type="entry name" value="Met_synt_B12"/>
    <property type="match status" value="1"/>
</dbReference>
<keyword evidence="9 21" id="KW-0028">Amino-acid biosynthesis</keyword>
<dbReference type="SUPFAM" id="SSF56507">
    <property type="entry name" value="Methionine synthase activation domain-like"/>
    <property type="match status" value="1"/>
</dbReference>
<feature type="binding site" evidence="23">
    <location>
        <begin position="756"/>
        <end position="760"/>
    </location>
    <ligand>
        <name>methylcob(III)alamin</name>
        <dbReference type="ChEBI" id="CHEBI:28115"/>
    </ligand>
</feature>
<dbReference type="GO" id="GO:0031419">
    <property type="term" value="F:cobalamin binding"/>
    <property type="evidence" value="ECO:0007669"/>
    <property type="project" value="UniProtKB-UniRule"/>
</dbReference>
<evidence type="ECO:0000256" key="8">
    <source>
        <dbReference type="ARBA" id="ARBA00022603"/>
    </source>
</evidence>
<dbReference type="GO" id="GO:0005829">
    <property type="term" value="C:cytosol"/>
    <property type="evidence" value="ECO:0007669"/>
    <property type="project" value="TreeGrafter"/>
</dbReference>
<dbReference type="PIRSF" id="PIRSF000381">
    <property type="entry name" value="MetH"/>
    <property type="match status" value="1"/>
</dbReference>
<reference evidence="30 31" key="2">
    <citation type="journal article" date="2010" name="J. Bacteriol.">
        <title>Genome sequence of the polysaccharide-degrading, thermophilic anaerobe Spirochaeta thermophila DSM 6192.</title>
        <authorList>
            <person name="Angelov A."/>
            <person name="Liebl S."/>
            <person name="Ballschmiter M."/>
            <person name="Bomeke M."/>
            <person name="Lehmann R."/>
            <person name="Liesegang H."/>
            <person name="Daniel R."/>
            <person name="Liebl W."/>
        </authorList>
    </citation>
    <scope>NUCLEOTIDE SEQUENCE [LARGE SCALE GENOMIC DNA]</scope>
    <source>
        <strain evidence="31">ATCC 49972 / DSM 6192 / RI 19.B1</strain>
    </source>
</reference>
<dbReference type="GO" id="GO:0032259">
    <property type="term" value="P:methylation"/>
    <property type="evidence" value="ECO:0007669"/>
    <property type="project" value="UniProtKB-KW"/>
</dbReference>
<comment type="catalytic activity">
    <reaction evidence="1 21">
        <text>(6S)-5-methyl-5,6,7,8-tetrahydrofolate + L-homocysteine = (6S)-5,6,7,8-tetrahydrofolate + L-methionine</text>
        <dbReference type="Rhea" id="RHEA:11172"/>
        <dbReference type="ChEBI" id="CHEBI:18608"/>
        <dbReference type="ChEBI" id="CHEBI:57453"/>
        <dbReference type="ChEBI" id="CHEBI:57844"/>
        <dbReference type="ChEBI" id="CHEBI:58199"/>
        <dbReference type="EC" id="2.1.1.13"/>
    </reaction>
</comment>
<feature type="domain" description="Pterin-binding" evidence="26">
    <location>
        <begin position="357"/>
        <end position="617"/>
    </location>
</feature>
<dbReference type="Pfam" id="PF02574">
    <property type="entry name" value="S-methyl_trans"/>
    <property type="match status" value="1"/>
</dbReference>
<feature type="binding site" evidence="23">
    <location>
        <position position="1121"/>
    </location>
    <ligand>
        <name>S-adenosyl-L-methionine</name>
        <dbReference type="ChEBI" id="CHEBI:59789"/>
    </ligand>
</feature>
<dbReference type="Pfam" id="PF02310">
    <property type="entry name" value="B12-binding"/>
    <property type="match status" value="1"/>
</dbReference>
<evidence type="ECO:0000256" key="22">
    <source>
        <dbReference type="PIRSR" id="PIRSR000381-1"/>
    </source>
</evidence>
<dbReference type="SMART" id="SM01018">
    <property type="entry name" value="B12-binding_2"/>
    <property type="match status" value="1"/>
</dbReference>
<dbReference type="InterPro" id="IPR036589">
    <property type="entry name" value="HCY_dom_sf"/>
</dbReference>
<evidence type="ECO:0000259" key="28">
    <source>
        <dbReference type="PROSITE" id="PS51332"/>
    </source>
</evidence>
<evidence type="ECO:0000256" key="10">
    <source>
        <dbReference type="ARBA" id="ARBA00022628"/>
    </source>
</evidence>
<dbReference type="InterPro" id="IPR037010">
    <property type="entry name" value="VitB12-dep_Met_synth_activ_sf"/>
</dbReference>
<evidence type="ECO:0000256" key="13">
    <source>
        <dbReference type="ARBA" id="ARBA00022723"/>
    </source>
</evidence>
<feature type="binding site" evidence="22 24">
    <location>
        <position position="313"/>
    </location>
    <ligand>
        <name>Zn(2+)</name>
        <dbReference type="ChEBI" id="CHEBI:29105"/>
    </ligand>
</feature>
<comment type="cofactor">
    <cofactor evidence="2 21 24">
        <name>Zn(2+)</name>
        <dbReference type="ChEBI" id="CHEBI:29105"/>
    </cofactor>
</comment>
<feature type="domain" description="B12-binding" evidence="28">
    <location>
        <begin position="746"/>
        <end position="880"/>
    </location>
</feature>
<evidence type="ECO:0000256" key="12">
    <source>
        <dbReference type="ARBA" id="ARBA00022691"/>
    </source>
</evidence>
<dbReference type="InterPro" id="IPR003726">
    <property type="entry name" value="HCY_dom"/>
</dbReference>
<organism evidence="30 31">
    <name type="scientific">Winmispira thermophila (strain ATCC 49972 / DSM 6192 / RI 19.B1)</name>
    <name type="common">Spirochaeta thermophila</name>
    <dbReference type="NCBI Taxonomy" id="665571"/>
    <lineage>
        <taxon>Bacteria</taxon>
        <taxon>Pseudomonadati</taxon>
        <taxon>Spirochaetota</taxon>
        <taxon>Spirochaetia</taxon>
        <taxon>Winmispirales</taxon>
        <taxon>Winmispiraceae</taxon>
        <taxon>Winmispira</taxon>
    </lineage>
</organism>
<evidence type="ECO:0000256" key="20">
    <source>
        <dbReference type="NCBIfam" id="TIGR02082"/>
    </source>
</evidence>
<comment type="pathway">
    <text evidence="4 21">Amino-acid biosynthesis; L-methionine biosynthesis via de novo pathway; L-methionine from L-homocysteine (MetH route): step 1/1.</text>
</comment>
<dbReference type="Gene3D" id="1.10.288.10">
    <property type="entry name" value="Cobalamin-dependent Methionine Synthase, domain 2"/>
    <property type="match status" value="1"/>
</dbReference>
<comment type="cofactor">
    <cofactor evidence="3 21 22">
        <name>methylcob(III)alamin</name>
        <dbReference type="ChEBI" id="CHEBI:28115"/>
    </cofactor>
</comment>
<comment type="similarity">
    <text evidence="5">Belongs to the vitamin-B12 dependent methionine synthase family.</text>
</comment>
<feature type="binding site" evidence="23">
    <location>
        <position position="940"/>
    </location>
    <ligand>
        <name>S-adenosyl-L-methionine</name>
        <dbReference type="ChEBI" id="CHEBI:59789"/>
    </ligand>
</feature>
<keyword evidence="13 21" id="KW-0479">Metal-binding</keyword>
<dbReference type="PROSITE" id="PS51332">
    <property type="entry name" value="B12_BINDING"/>
    <property type="match status" value="1"/>
</dbReference>
<dbReference type="UniPathway" id="UPA00051">
    <property type="reaction ID" value="UER00081"/>
</dbReference>
<protein>
    <recommendedName>
        <fullName evidence="7 20">Methionine synthase</fullName>
        <ecNumber evidence="6 20">2.1.1.13</ecNumber>
    </recommendedName>
    <alternativeName>
        <fullName evidence="19 21">5-methyltetrahydrofolate--homocysteine methyltransferase</fullName>
    </alternativeName>
</protein>
<dbReference type="eggNOG" id="COG1410">
    <property type="taxonomic scope" value="Bacteria"/>
</dbReference>
<dbReference type="PROSITE" id="PS51337">
    <property type="entry name" value="B12_BINDING_NTER"/>
    <property type="match status" value="1"/>
</dbReference>
<feature type="domain" description="B12-binding N-terminal" evidence="29">
    <location>
        <begin position="649"/>
        <end position="743"/>
    </location>
</feature>
<dbReference type="Pfam" id="PF02607">
    <property type="entry name" value="B12-binding_2"/>
    <property type="match status" value="1"/>
</dbReference>
<dbReference type="KEGG" id="sta:STHERM_c02150"/>
<dbReference type="GO" id="GO:0046653">
    <property type="term" value="P:tetrahydrofolate metabolic process"/>
    <property type="evidence" value="ECO:0007669"/>
    <property type="project" value="TreeGrafter"/>
</dbReference>
<dbReference type="RefSeq" id="WP_013313030.1">
    <property type="nucleotide sequence ID" value="NC_014484.1"/>
</dbReference>
<dbReference type="InterPro" id="IPR004223">
    <property type="entry name" value="VitB12-dep_Met_synth_activ_dom"/>
</dbReference>
<dbReference type="HOGENOM" id="CLU_004914_2_0_12"/>
<dbReference type="InterPro" id="IPR036724">
    <property type="entry name" value="Cobalamin-bd_sf"/>
</dbReference>
<feature type="domain" description="AdoMet activation" evidence="27">
    <location>
        <begin position="893"/>
        <end position="1213"/>
    </location>
</feature>
<name>E0RNR6_WINT6</name>
<dbReference type="Gene3D" id="3.10.196.10">
    <property type="entry name" value="Vitamin B12-dependent methionine synthase, activation domain"/>
    <property type="match status" value="1"/>
</dbReference>
<dbReference type="Proteomes" id="UP000001296">
    <property type="component" value="Chromosome"/>
</dbReference>
<evidence type="ECO:0000256" key="24">
    <source>
        <dbReference type="PROSITE-ProRule" id="PRU00333"/>
    </source>
</evidence>
<keyword evidence="11 21" id="KW-0808">Transferase</keyword>
<dbReference type="SUPFAM" id="SSF82282">
    <property type="entry name" value="Homocysteine S-methyltransferase"/>
    <property type="match status" value="1"/>
</dbReference>
<dbReference type="InterPro" id="IPR000489">
    <property type="entry name" value="Pterin-binding_dom"/>
</dbReference>
<feature type="binding site" evidence="23">
    <location>
        <position position="859"/>
    </location>
    <ligand>
        <name>methylcob(III)alamin</name>
        <dbReference type="ChEBI" id="CHEBI:28115"/>
    </ligand>
</feature>
<evidence type="ECO:0000259" key="29">
    <source>
        <dbReference type="PROSITE" id="PS51337"/>
    </source>
</evidence>
<evidence type="ECO:0000256" key="15">
    <source>
        <dbReference type="ARBA" id="ARBA00022833"/>
    </source>
</evidence>
<dbReference type="InterPro" id="IPR036594">
    <property type="entry name" value="Meth_synthase_dom"/>
</dbReference>
<evidence type="ECO:0000256" key="7">
    <source>
        <dbReference type="ARBA" id="ARBA00013998"/>
    </source>
</evidence>
<keyword evidence="8 21" id="KW-0489">Methyltransferase</keyword>
<feature type="binding site" evidence="23">
    <location>
        <begin position="1176"/>
        <end position="1177"/>
    </location>
    <ligand>
        <name>S-adenosyl-L-methionine</name>
        <dbReference type="ChEBI" id="CHEBI:59789"/>
    </ligand>
</feature>
<dbReference type="Gene3D" id="3.40.50.280">
    <property type="entry name" value="Cobalamin-binding domain"/>
    <property type="match status" value="1"/>
</dbReference>
<dbReference type="InterPro" id="IPR006158">
    <property type="entry name" value="Cobalamin-bd"/>
</dbReference>
<dbReference type="GO" id="GO:0050667">
    <property type="term" value="P:homocysteine metabolic process"/>
    <property type="evidence" value="ECO:0007669"/>
    <property type="project" value="TreeGrafter"/>
</dbReference>
<evidence type="ECO:0000259" key="26">
    <source>
        <dbReference type="PROSITE" id="PS50972"/>
    </source>
</evidence>
<feature type="binding site" evidence="23">
    <location>
        <position position="807"/>
    </location>
    <ligand>
        <name>methylcob(III)alamin</name>
        <dbReference type="ChEBI" id="CHEBI:28115"/>
    </ligand>
</feature>
<evidence type="ECO:0000256" key="3">
    <source>
        <dbReference type="ARBA" id="ARBA00001956"/>
    </source>
</evidence>
<keyword evidence="15 21" id="KW-0862">Zinc</keyword>
<dbReference type="InterPro" id="IPR050554">
    <property type="entry name" value="Met_Synthase/Corrinoid"/>
</dbReference>
<evidence type="ECO:0000256" key="1">
    <source>
        <dbReference type="ARBA" id="ARBA00001700"/>
    </source>
</evidence>
<dbReference type="InterPro" id="IPR011822">
    <property type="entry name" value="MetH"/>
</dbReference>
<evidence type="ECO:0000259" key="25">
    <source>
        <dbReference type="PROSITE" id="PS50970"/>
    </source>
</evidence>
<dbReference type="Gene3D" id="3.20.20.20">
    <property type="entry name" value="Dihydropteroate synthase-like"/>
    <property type="match status" value="1"/>
</dbReference>
<feature type="binding site" evidence="22 24">
    <location>
        <position position="312"/>
    </location>
    <ligand>
        <name>Zn(2+)</name>
        <dbReference type="ChEBI" id="CHEBI:29105"/>
    </ligand>
</feature>
<evidence type="ECO:0000256" key="11">
    <source>
        <dbReference type="ARBA" id="ARBA00022679"/>
    </source>
</evidence>
<feature type="domain" description="Hcy-binding" evidence="25">
    <location>
        <begin position="2"/>
        <end position="327"/>
    </location>
</feature>
<dbReference type="Gene3D" id="1.10.1240.10">
    <property type="entry name" value="Methionine synthase domain"/>
    <property type="match status" value="1"/>
</dbReference>
<keyword evidence="12 21" id="KW-0949">S-adenosyl-L-methionine</keyword>
<dbReference type="GO" id="GO:0008705">
    <property type="term" value="F:methionine synthase activity"/>
    <property type="evidence" value="ECO:0007669"/>
    <property type="project" value="UniProtKB-UniRule"/>
</dbReference>
<dbReference type="PANTHER" id="PTHR45833">
    <property type="entry name" value="METHIONINE SYNTHASE"/>
    <property type="match status" value="1"/>
</dbReference>
<dbReference type="InterPro" id="IPR011005">
    <property type="entry name" value="Dihydropteroate_synth-like_sf"/>
</dbReference>
<dbReference type="EMBL" id="CP001698">
    <property type="protein sequence ID" value="ADN01189.1"/>
    <property type="molecule type" value="Genomic_DNA"/>
</dbReference>
<evidence type="ECO:0000256" key="6">
    <source>
        <dbReference type="ARBA" id="ARBA00012032"/>
    </source>
</evidence>
<dbReference type="PANTHER" id="PTHR45833:SF1">
    <property type="entry name" value="METHIONINE SYNTHASE"/>
    <property type="match status" value="1"/>
</dbReference>
<evidence type="ECO:0000256" key="19">
    <source>
        <dbReference type="ARBA" id="ARBA00031040"/>
    </source>
</evidence>
<dbReference type="NCBIfam" id="NF007024">
    <property type="entry name" value="PRK09490.1"/>
    <property type="match status" value="1"/>
</dbReference>
<feature type="binding site" evidence="23">
    <location>
        <position position="803"/>
    </location>
    <ligand>
        <name>methylcob(III)alamin</name>
        <dbReference type="ChEBI" id="CHEBI:28115"/>
    </ligand>
</feature>
<dbReference type="Pfam" id="PF00809">
    <property type="entry name" value="Pterin_bind"/>
    <property type="match status" value="1"/>
</dbReference>
<dbReference type="FunFam" id="3.20.20.330:FF:000001">
    <property type="entry name" value="Methionine synthase"/>
    <property type="match status" value="1"/>
</dbReference>
<feature type="binding site" description="axial binding residue" evidence="22">
    <location>
        <position position="759"/>
    </location>
    <ligand>
        <name>methylcob(III)alamin</name>
        <dbReference type="ChEBI" id="CHEBI:28115"/>
    </ligand>
    <ligandPart>
        <name>Co</name>
        <dbReference type="ChEBI" id="CHEBI:27638"/>
    </ligandPart>
</feature>
<feature type="binding site" evidence="23">
    <location>
        <position position="693"/>
    </location>
    <ligand>
        <name>methylcob(III)alamin</name>
        <dbReference type="ChEBI" id="CHEBI:28115"/>
    </ligand>
</feature>
<proteinExistence type="inferred from homology"/>
<dbReference type="eggNOG" id="COG0646">
    <property type="taxonomic scope" value="Bacteria"/>
</dbReference>
<dbReference type="PaxDb" id="665571-STHERM_c02150"/>
<dbReference type="AlphaFoldDB" id="E0RNR6"/>
<evidence type="ECO:0000256" key="14">
    <source>
        <dbReference type="ARBA" id="ARBA00022737"/>
    </source>
</evidence>
<dbReference type="SUPFAM" id="SSF52242">
    <property type="entry name" value="Cobalamin (vitamin B12)-binding domain"/>
    <property type="match status" value="1"/>
</dbReference>
<comment type="function">
    <text evidence="18 21">Catalyzes the transfer of a methyl group from methyl-cobalamin to homocysteine, yielding enzyme-bound cob(I)alamin and methionine. Subsequently, remethylates the cofactor using methyltetrahydrofolate.</text>
</comment>
<keyword evidence="14" id="KW-0677">Repeat</keyword>
<dbReference type="PROSITE" id="PS50974">
    <property type="entry name" value="ADOMET_ACTIVATION"/>
    <property type="match status" value="1"/>
</dbReference>
<dbReference type="GO" id="GO:0008270">
    <property type="term" value="F:zinc ion binding"/>
    <property type="evidence" value="ECO:0007669"/>
    <property type="project" value="UniProtKB-UniRule"/>
</dbReference>
<evidence type="ECO:0000256" key="17">
    <source>
        <dbReference type="ARBA" id="ARBA00023285"/>
    </source>
</evidence>
<dbReference type="Gene3D" id="3.20.20.330">
    <property type="entry name" value="Homocysteine-binding-like domain"/>
    <property type="match status" value="1"/>
</dbReference>
<dbReference type="PROSITE" id="PS50972">
    <property type="entry name" value="PTERIN_BINDING"/>
    <property type="match status" value="1"/>
</dbReference>
<feature type="binding site" evidence="22 24">
    <location>
        <position position="250"/>
    </location>
    <ligand>
        <name>Zn(2+)</name>
        <dbReference type="ChEBI" id="CHEBI:29105"/>
    </ligand>
</feature>